<dbReference type="CDD" id="cd02947">
    <property type="entry name" value="TRX_family"/>
    <property type="match status" value="1"/>
</dbReference>
<evidence type="ECO:0000313" key="4">
    <source>
        <dbReference type="EMBL" id="PZF72085.1"/>
    </source>
</evidence>
<name>A0A2W2A9M9_9BACT</name>
<dbReference type="Pfam" id="PF00581">
    <property type="entry name" value="Rhodanese"/>
    <property type="match status" value="1"/>
</dbReference>
<dbReference type="RefSeq" id="WP_110999600.1">
    <property type="nucleotide sequence ID" value="NZ_QKTW01000019.1"/>
</dbReference>
<organism evidence="4 5">
    <name type="scientific">Taibaiella soli</name>
    <dbReference type="NCBI Taxonomy" id="1649169"/>
    <lineage>
        <taxon>Bacteria</taxon>
        <taxon>Pseudomonadati</taxon>
        <taxon>Bacteroidota</taxon>
        <taxon>Chitinophagia</taxon>
        <taxon>Chitinophagales</taxon>
        <taxon>Chitinophagaceae</taxon>
        <taxon>Taibaiella</taxon>
    </lineage>
</organism>
<dbReference type="Gene3D" id="3.40.250.10">
    <property type="entry name" value="Rhodanese-like domain"/>
    <property type="match status" value="1"/>
</dbReference>
<dbReference type="CDD" id="cd00158">
    <property type="entry name" value="RHOD"/>
    <property type="match status" value="1"/>
</dbReference>
<dbReference type="EMBL" id="QKTW01000019">
    <property type="protein sequence ID" value="PZF72085.1"/>
    <property type="molecule type" value="Genomic_DNA"/>
</dbReference>
<gene>
    <name evidence="4" type="ORF">DN068_14195</name>
</gene>
<feature type="domain" description="Rhodanese" evidence="2">
    <location>
        <begin position="36"/>
        <end position="126"/>
    </location>
</feature>
<dbReference type="InterPro" id="IPR036249">
    <property type="entry name" value="Thioredoxin-like_sf"/>
</dbReference>
<dbReference type="InterPro" id="IPR001763">
    <property type="entry name" value="Rhodanese-like_dom"/>
</dbReference>
<dbReference type="PROSITE" id="PS50206">
    <property type="entry name" value="RHODANESE_3"/>
    <property type="match status" value="1"/>
</dbReference>
<dbReference type="AlphaFoldDB" id="A0A2W2A9M9"/>
<accession>A0A2W2A9M9</accession>
<dbReference type="GO" id="GO:0015035">
    <property type="term" value="F:protein-disulfide reductase activity"/>
    <property type="evidence" value="ECO:0007669"/>
    <property type="project" value="TreeGrafter"/>
</dbReference>
<keyword evidence="1" id="KW-0732">Signal</keyword>
<dbReference type="PANTHER" id="PTHR45663">
    <property type="entry name" value="GEO12009P1"/>
    <property type="match status" value="1"/>
</dbReference>
<dbReference type="Pfam" id="PF00085">
    <property type="entry name" value="Thioredoxin"/>
    <property type="match status" value="1"/>
</dbReference>
<dbReference type="InterPro" id="IPR036873">
    <property type="entry name" value="Rhodanese-like_dom_sf"/>
</dbReference>
<dbReference type="OrthoDB" id="9808735at2"/>
<protein>
    <recommendedName>
        <fullName evidence="6">Thioredoxin</fullName>
    </recommendedName>
</protein>
<feature type="signal peptide" evidence="1">
    <location>
        <begin position="1"/>
        <end position="22"/>
    </location>
</feature>
<feature type="domain" description="Thioredoxin" evidence="3">
    <location>
        <begin position="95"/>
        <end position="233"/>
    </location>
</feature>
<dbReference type="InterPro" id="IPR013766">
    <property type="entry name" value="Thioredoxin_domain"/>
</dbReference>
<evidence type="ECO:0000313" key="5">
    <source>
        <dbReference type="Proteomes" id="UP000248745"/>
    </source>
</evidence>
<dbReference type="Proteomes" id="UP000248745">
    <property type="component" value="Unassembled WGS sequence"/>
</dbReference>
<dbReference type="SMART" id="SM00450">
    <property type="entry name" value="RHOD"/>
    <property type="match status" value="1"/>
</dbReference>
<dbReference type="SUPFAM" id="SSF52821">
    <property type="entry name" value="Rhodanese/Cell cycle control phosphatase"/>
    <property type="match status" value="1"/>
</dbReference>
<evidence type="ECO:0000259" key="2">
    <source>
        <dbReference type="PROSITE" id="PS50206"/>
    </source>
</evidence>
<evidence type="ECO:0000256" key="1">
    <source>
        <dbReference type="SAM" id="SignalP"/>
    </source>
</evidence>
<comment type="caution">
    <text evidence="4">The sequence shown here is derived from an EMBL/GenBank/DDBJ whole genome shotgun (WGS) entry which is preliminary data.</text>
</comment>
<feature type="chain" id="PRO_5016054682" description="Thioredoxin" evidence="1">
    <location>
        <begin position="23"/>
        <end position="234"/>
    </location>
</feature>
<proteinExistence type="predicted"/>
<dbReference type="GO" id="GO:0005737">
    <property type="term" value="C:cytoplasm"/>
    <property type="evidence" value="ECO:0007669"/>
    <property type="project" value="TreeGrafter"/>
</dbReference>
<dbReference type="SUPFAM" id="SSF52833">
    <property type="entry name" value="Thioredoxin-like"/>
    <property type="match status" value="1"/>
</dbReference>
<dbReference type="Gene3D" id="3.40.30.10">
    <property type="entry name" value="Glutaredoxin"/>
    <property type="match status" value="1"/>
</dbReference>
<evidence type="ECO:0008006" key="6">
    <source>
        <dbReference type="Google" id="ProtNLM"/>
    </source>
</evidence>
<sequence>MKNLAGILLLCFLLLFSGAIQAQSINSDQFEKALQQHTNAQLFDLRTAAEYNSGHLAHAMLADMNDKAAFTEKLSTLDKTKPVYIYAAGSQSHATTQWLRANGFSTIIELEGGIDAWKTAGKPVEKTQSFHPISEKEYLQMISAQPLVLVDFGASWCVPCRQMQPVIDALSEKYEGVLTITFIDGGTQTLLMQDVQVNDMPGYILYRGGKEVWRKVGIVAKEEMEGIIEKNIVH</sequence>
<evidence type="ECO:0000259" key="3">
    <source>
        <dbReference type="PROSITE" id="PS51352"/>
    </source>
</evidence>
<keyword evidence="5" id="KW-1185">Reference proteome</keyword>
<reference evidence="4 5" key="1">
    <citation type="submission" date="2018-06" db="EMBL/GenBank/DDBJ databases">
        <title>Mucibacter soli gen. nov., sp. nov., a new member of the family Chitinophagaceae producing mucin.</title>
        <authorList>
            <person name="Kim M.-K."/>
            <person name="Park S."/>
            <person name="Kim T.-S."/>
            <person name="Joung Y."/>
            <person name="Han J.-H."/>
            <person name="Kim S.B."/>
        </authorList>
    </citation>
    <scope>NUCLEOTIDE SEQUENCE [LARGE SCALE GENOMIC DNA]</scope>
    <source>
        <strain evidence="4 5">R1-15</strain>
    </source>
</reference>
<dbReference type="PANTHER" id="PTHR45663:SF11">
    <property type="entry name" value="GEO12009P1"/>
    <property type="match status" value="1"/>
</dbReference>
<dbReference type="PROSITE" id="PS51352">
    <property type="entry name" value="THIOREDOXIN_2"/>
    <property type="match status" value="1"/>
</dbReference>